<accession>A0A218P998</accession>
<dbReference type="OrthoDB" id="102540at2157"/>
<name>A0A218P998_9EURY</name>
<organism evidence="2 3">
    <name type="scientific">Thermococcus pacificus</name>
    <dbReference type="NCBI Taxonomy" id="71998"/>
    <lineage>
        <taxon>Archaea</taxon>
        <taxon>Methanobacteriati</taxon>
        <taxon>Methanobacteriota</taxon>
        <taxon>Thermococci</taxon>
        <taxon>Thermococcales</taxon>
        <taxon>Thermococcaceae</taxon>
        <taxon>Thermococcus</taxon>
    </lineage>
</organism>
<keyword evidence="1" id="KW-0472">Membrane</keyword>
<dbReference type="RefSeq" id="WP_088854608.1">
    <property type="nucleotide sequence ID" value="NZ_CP015102.1"/>
</dbReference>
<evidence type="ECO:0000313" key="2">
    <source>
        <dbReference type="EMBL" id="ASJ07361.1"/>
    </source>
</evidence>
<dbReference type="GeneID" id="33316311"/>
<evidence type="ECO:0000313" key="3">
    <source>
        <dbReference type="Proteomes" id="UP000197418"/>
    </source>
</evidence>
<dbReference type="AlphaFoldDB" id="A0A218P998"/>
<reference evidence="2 3" key="1">
    <citation type="submission" date="2016-04" db="EMBL/GenBank/DDBJ databases">
        <title>Complete genome sequence of Thermococcus pacificus type strain P4.</title>
        <authorList>
            <person name="Oger P.M."/>
        </authorList>
    </citation>
    <scope>NUCLEOTIDE SEQUENCE [LARGE SCALE GENOMIC DNA]</scope>
    <source>
        <strain evidence="2 3">P-4</strain>
    </source>
</reference>
<keyword evidence="3" id="KW-1185">Reference proteome</keyword>
<keyword evidence="1" id="KW-1133">Transmembrane helix</keyword>
<sequence>MVRGVIPDQTTIKRSEMLAKEKTERYKHEAREVNDYSKLETAIVLVLGIIVIGFVIFVLSHYL</sequence>
<keyword evidence="1" id="KW-0812">Transmembrane</keyword>
<evidence type="ECO:0000256" key="1">
    <source>
        <dbReference type="SAM" id="Phobius"/>
    </source>
</evidence>
<dbReference type="EMBL" id="CP015102">
    <property type="protein sequence ID" value="ASJ07361.1"/>
    <property type="molecule type" value="Genomic_DNA"/>
</dbReference>
<gene>
    <name evidence="2" type="ORF">A3L08_08530</name>
</gene>
<dbReference type="KEGG" id="tpaf:A3L08_08530"/>
<proteinExistence type="predicted"/>
<evidence type="ECO:0008006" key="4">
    <source>
        <dbReference type="Google" id="ProtNLM"/>
    </source>
</evidence>
<dbReference type="Proteomes" id="UP000197418">
    <property type="component" value="Chromosome"/>
</dbReference>
<feature type="transmembrane region" description="Helical" evidence="1">
    <location>
        <begin position="42"/>
        <end position="62"/>
    </location>
</feature>
<protein>
    <recommendedName>
        <fullName evidence="4">Tetrahydromethanopterin S-methyltransferase</fullName>
    </recommendedName>
</protein>